<keyword evidence="1 5" id="KW-0812">Transmembrane</keyword>
<accession>D2VDW8</accession>
<proteinExistence type="predicted"/>
<dbReference type="AlphaFoldDB" id="D2VDW8"/>
<dbReference type="InterPro" id="IPR036259">
    <property type="entry name" value="MFS_trans_sf"/>
</dbReference>
<keyword evidence="3 5" id="KW-0472">Membrane</keyword>
<feature type="transmembrane region" description="Helical" evidence="5">
    <location>
        <begin position="541"/>
        <end position="564"/>
    </location>
</feature>
<feature type="transmembrane region" description="Helical" evidence="5">
    <location>
        <begin position="168"/>
        <end position="191"/>
    </location>
</feature>
<feature type="transmembrane region" description="Helical" evidence="5">
    <location>
        <begin position="576"/>
        <end position="598"/>
    </location>
</feature>
<feature type="transmembrane region" description="Helical" evidence="5">
    <location>
        <begin position="309"/>
        <end position="334"/>
    </location>
</feature>
<feature type="region of interest" description="Disordered" evidence="4">
    <location>
        <begin position="1"/>
        <end position="34"/>
    </location>
</feature>
<dbReference type="eggNOG" id="ENOG502R5UW">
    <property type="taxonomic scope" value="Eukaryota"/>
</dbReference>
<evidence type="ECO:0000256" key="5">
    <source>
        <dbReference type="SAM" id="Phobius"/>
    </source>
</evidence>
<dbReference type="InParanoid" id="D2VDW8"/>
<dbReference type="Gene3D" id="1.20.1250.20">
    <property type="entry name" value="MFS general substrate transporter like domains"/>
    <property type="match status" value="1"/>
</dbReference>
<feature type="compositionally biased region" description="Basic and acidic residues" evidence="4">
    <location>
        <begin position="379"/>
        <end position="389"/>
    </location>
</feature>
<dbReference type="GO" id="GO:0022857">
    <property type="term" value="F:transmembrane transporter activity"/>
    <property type="evidence" value="ECO:0007669"/>
    <property type="project" value="InterPro"/>
</dbReference>
<evidence type="ECO:0000256" key="2">
    <source>
        <dbReference type="ARBA" id="ARBA00022989"/>
    </source>
</evidence>
<protein>
    <submittedName>
        <fullName evidence="6">Predicted protein</fullName>
    </submittedName>
</protein>
<dbReference type="OrthoDB" id="18420at2759"/>
<feature type="compositionally biased region" description="Acidic residues" evidence="4">
    <location>
        <begin position="390"/>
        <end position="405"/>
    </location>
</feature>
<dbReference type="SUPFAM" id="SSF103473">
    <property type="entry name" value="MFS general substrate transporter"/>
    <property type="match status" value="1"/>
</dbReference>
<feature type="transmembrane region" description="Helical" evidence="5">
    <location>
        <begin position="457"/>
        <end position="477"/>
    </location>
</feature>
<reference evidence="6 7" key="1">
    <citation type="journal article" date="2010" name="Cell">
        <title>The genome of Naegleria gruberi illuminates early eukaryotic versatility.</title>
        <authorList>
            <person name="Fritz-Laylin L.K."/>
            <person name="Prochnik S.E."/>
            <person name="Ginger M.L."/>
            <person name="Dacks J.B."/>
            <person name="Carpenter M.L."/>
            <person name="Field M.C."/>
            <person name="Kuo A."/>
            <person name="Paredez A."/>
            <person name="Chapman J."/>
            <person name="Pham J."/>
            <person name="Shu S."/>
            <person name="Neupane R."/>
            <person name="Cipriano M."/>
            <person name="Mancuso J."/>
            <person name="Tu H."/>
            <person name="Salamov A."/>
            <person name="Lindquist E."/>
            <person name="Shapiro H."/>
            <person name="Lucas S."/>
            <person name="Grigoriev I.V."/>
            <person name="Cande W.Z."/>
            <person name="Fulton C."/>
            <person name="Rokhsar D.S."/>
            <person name="Dawson S.C."/>
        </authorList>
    </citation>
    <scope>NUCLEOTIDE SEQUENCE [LARGE SCALE GENOMIC DNA]</scope>
    <source>
        <strain evidence="6 7">NEG-M</strain>
    </source>
</reference>
<feature type="region of interest" description="Disordered" evidence="4">
    <location>
        <begin position="379"/>
        <end position="406"/>
    </location>
</feature>
<dbReference type="VEuPathDB" id="AmoebaDB:NAEGRDRAFT_67068"/>
<dbReference type="EMBL" id="GG738865">
    <property type="protein sequence ID" value="EFC44974.1"/>
    <property type="molecule type" value="Genomic_DNA"/>
</dbReference>
<feature type="transmembrane region" description="Helical" evidence="5">
    <location>
        <begin position="229"/>
        <end position="258"/>
    </location>
</feature>
<dbReference type="Proteomes" id="UP000006671">
    <property type="component" value="Unassembled WGS sequence"/>
</dbReference>
<gene>
    <name evidence="6" type="ORF">NAEGRDRAFT_67068</name>
</gene>
<dbReference type="KEGG" id="ngr:NAEGRDRAFT_67068"/>
<sequence>MPSLPSTPSLNNEASEEEEDVFQHHTNNTSSTFSPTTRIIATTPVGINDAFVDHPIATEIRTPLKSQYSNNPLSSTASFRRALSTSFSSIDLKEMKNRKKAQVVNYFGKEAWKLRWRGFVNLLKSRKLYETLLICYLFIPLGVGLAMLGPTMPILSKKLGVAEGEMGILFTMRGIGYILSSMIGGWVLDLLKGKVKSIVVQTILNQVLLLLGLVLLSGAFITIPFLNRFLFVAMTYFFCGLGLGFIDLTSNVLVIWVWGNNKLVSAFLQFLHACFGIGSFMCPIIVRIINDAYPTIEGQEEHPIKNALALSYFIGAGIAISGVIPIAIFCFLAYKRPADKKATEPTKQIEQISKSFEDVEEKDFRNIGDIMHDMELEEKSQDSIEVKNEEPEEEQEEQDEEEEEGDKLIQAPLWKKLVVSGLTAFALLNYVGAEIGFGSLIVTYIDKTKVTTEDEGFLINSAFWLSFTIARFGCIILTSIFSDATLLVLDAIGCFAGMIPLLIFPSSPTVLWISSIILGAAFASQYPLTISLPASYMRFEVSGWMTSIMILGGCIGELLIPLGMTLAFEHISPVSIFYLIFIACCIASVCYAILLIAFRFKKQKKVEEIVDEVDDKSTEQIE</sequence>
<feature type="transmembrane region" description="Helical" evidence="5">
    <location>
        <begin position="417"/>
        <end position="445"/>
    </location>
</feature>
<organism evidence="7">
    <name type="scientific">Naegleria gruberi</name>
    <name type="common">Amoeba</name>
    <dbReference type="NCBI Taxonomy" id="5762"/>
    <lineage>
        <taxon>Eukaryota</taxon>
        <taxon>Discoba</taxon>
        <taxon>Heterolobosea</taxon>
        <taxon>Tetramitia</taxon>
        <taxon>Eutetramitia</taxon>
        <taxon>Vahlkampfiidae</taxon>
        <taxon>Naegleria</taxon>
    </lineage>
</organism>
<dbReference type="InterPro" id="IPR011701">
    <property type="entry name" value="MFS"/>
</dbReference>
<dbReference type="PANTHER" id="PTHR23121:SF9">
    <property type="entry name" value="SODIUM-DEPENDENT GLUCOSE TRANSPORTER 1"/>
    <property type="match status" value="1"/>
</dbReference>
<feature type="transmembrane region" description="Helical" evidence="5">
    <location>
        <begin position="510"/>
        <end position="529"/>
    </location>
</feature>
<feature type="compositionally biased region" description="Polar residues" evidence="4">
    <location>
        <begin position="1"/>
        <end position="13"/>
    </location>
</feature>
<dbReference type="GeneID" id="8853060"/>
<evidence type="ECO:0000256" key="3">
    <source>
        <dbReference type="ARBA" id="ARBA00023136"/>
    </source>
</evidence>
<evidence type="ECO:0000313" key="7">
    <source>
        <dbReference type="Proteomes" id="UP000006671"/>
    </source>
</evidence>
<keyword evidence="2 5" id="KW-1133">Transmembrane helix</keyword>
<keyword evidence="7" id="KW-1185">Reference proteome</keyword>
<dbReference type="RefSeq" id="XP_002677718.1">
    <property type="nucleotide sequence ID" value="XM_002677672.1"/>
</dbReference>
<name>D2VDW8_NAEGR</name>
<dbReference type="OMA" id="WRWDARV"/>
<feature type="transmembrane region" description="Helical" evidence="5">
    <location>
        <begin position="128"/>
        <end position="148"/>
    </location>
</feature>
<dbReference type="Pfam" id="PF07690">
    <property type="entry name" value="MFS_1"/>
    <property type="match status" value="1"/>
</dbReference>
<evidence type="ECO:0000256" key="1">
    <source>
        <dbReference type="ARBA" id="ARBA00022692"/>
    </source>
</evidence>
<feature type="transmembrane region" description="Helical" evidence="5">
    <location>
        <begin position="203"/>
        <end position="223"/>
    </location>
</feature>
<dbReference type="PANTHER" id="PTHR23121">
    <property type="entry name" value="SODIUM-DEPENDENT GLUCOSE TRANSPORTER 1"/>
    <property type="match status" value="1"/>
</dbReference>
<evidence type="ECO:0000313" key="6">
    <source>
        <dbReference type="EMBL" id="EFC44974.1"/>
    </source>
</evidence>
<feature type="transmembrane region" description="Helical" evidence="5">
    <location>
        <begin position="270"/>
        <end position="289"/>
    </location>
</feature>
<feature type="transmembrane region" description="Helical" evidence="5">
    <location>
        <begin position="484"/>
        <end position="504"/>
    </location>
</feature>
<evidence type="ECO:0000256" key="4">
    <source>
        <dbReference type="SAM" id="MobiDB-lite"/>
    </source>
</evidence>